<comment type="similarity">
    <text evidence="1 3">Belongs to the short-chain dehydrogenases/reductases (SDR) family.</text>
</comment>
<name>A0A4Y3NMD5_PAEAU</name>
<dbReference type="OrthoDB" id="9792003at2"/>
<dbReference type="Proteomes" id="UP000317715">
    <property type="component" value="Unassembled WGS sequence"/>
</dbReference>
<evidence type="ECO:0000313" key="6">
    <source>
        <dbReference type="Proteomes" id="UP000317715"/>
    </source>
</evidence>
<dbReference type="PANTHER" id="PTHR44169:SF6">
    <property type="entry name" value="NADPH-DEPENDENT 1-ACYLDIHYDROXYACETONE PHOSPHATE REDUCTASE"/>
    <property type="match status" value="1"/>
</dbReference>
<dbReference type="InterPro" id="IPR002347">
    <property type="entry name" value="SDR_fam"/>
</dbReference>
<evidence type="ECO:0000256" key="1">
    <source>
        <dbReference type="ARBA" id="ARBA00006484"/>
    </source>
</evidence>
<dbReference type="EMBL" id="BJMD01000020">
    <property type="protein sequence ID" value="GEB20346.1"/>
    <property type="molecule type" value="Genomic_DNA"/>
</dbReference>
<keyword evidence="2" id="KW-0560">Oxidoreductase</keyword>
<dbReference type="SUPFAM" id="SSF51735">
    <property type="entry name" value="NAD(P)-binding Rossmann-fold domains"/>
    <property type="match status" value="1"/>
</dbReference>
<proteinExistence type="inferred from homology"/>
<dbReference type="AlphaFoldDB" id="A0A4Y3NMD5"/>
<keyword evidence="4" id="KW-1133">Transmembrane helix</keyword>
<dbReference type="InterPro" id="IPR036291">
    <property type="entry name" value="NAD(P)-bd_dom_sf"/>
</dbReference>
<evidence type="ECO:0000256" key="4">
    <source>
        <dbReference type="SAM" id="Phobius"/>
    </source>
</evidence>
<reference evidence="5 6" key="1">
    <citation type="submission" date="2019-06" db="EMBL/GenBank/DDBJ databases">
        <title>Whole genome shotgun sequence of Paenarthrobacter aurescens NBRC 12136.</title>
        <authorList>
            <person name="Hosoyama A."/>
            <person name="Uohara A."/>
            <person name="Ohji S."/>
            <person name="Ichikawa N."/>
        </authorList>
    </citation>
    <scope>NUCLEOTIDE SEQUENCE [LARGE SCALE GENOMIC DNA]</scope>
    <source>
        <strain evidence="5 6">NBRC 12136</strain>
    </source>
</reference>
<dbReference type="GeneID" id="97301272"/>
<organism evidence="5 6">
    <name type="scientific">Paenarthrobacter aurescens</name>
    <name type="common">Arthrobacter aurescens</name>
    <dbReference type="NCBI Taxonomy" id="43663"/>
    <lineage>
        <taxon>Bacteria</taxon>
        <taxon>Bacillati</taxon>
        <taxon>Actinomycetota</taxon>
        <taxon>Actinomycetes</taxon>
        <taxon>Micrococcales</taxon>
        <taxon>Micrococcaceae</taxon>
        <taxon>Paenarthrobacter</taxon>
    </lineage>
</organism>
<evidence type="ECO:0000313" key="5">
    <source>
        <dbReference type="EMBL" id="GEB20346.1"/>
    </source>
</evidence>
<dbReference type="GO" id="GO:0016491">
    <property type="term" value="F:oxidoreductase activity"/>
    <property type="evidence" value="ECO:0007669"/>
    <property type="project" value="UniProtKB-KW"/>
</dbReference>
<keyword evidence="6" id="KW-1185">Reference proteome</keyword>
<dbReference type="CDD" id="cd05374">
    <property type="entry name" value="17beta-HSD-like_SDR_c"/>
    <property type="match status" value="1"/>
</dbReference>
<dbReference type="NCBIfam" id="NF004826">
    <property type="entry name" value="PRK06182.1"/>
    <property type="match status" value="1"/>
</dbReference>
<dbReference type="PANTHER" id="PTHR44169">
    <property type="entry name" value="NADPH-DEPENDENT 1-ACYLDIHYDROXYACETONE PHOSPHATE REDUCTASE"/>
    <property type="match status" value="1"/>
</dbReference>
<feature type="transmembrane region" description="Helical" evidence="4">
    <location>
        <begin position="15"/>
        <end position="34"/>
    </location>
</feature>
<evidence type="ECO:0000256" key="2">
    <source>
        <dbReference type="ARBA" id="ARBA00023002"/>
    </source>
</evidence>
<gene>
    <name evidence="5" type="ORF">AAU01_31010</name>
</gene>
<dbReference type="PRINTS" id="PR00080">
    <property type="entry name" value="SDRFAMILY"/>
</dbReference>
<dbReference type="RefSeq" id="WP_141285032.1">
    <property type="nucleotide sequence ID" value="NZ_BAAAWK010000001.1"/>
</dbReference>
<keyword evidence="4" id="KW-0812">Transmembrane</keyword>
<evidence type="ECO:0000256" key="3">
    <source>
        <dbReference type="RuleBase" id="RU000363"/>
    </source>
</evidence>
<comment type="caution">
    <text evidence="5">The sequence shown here is derived from an EMBL/GenBank/DDBJ whole genome shotgun (WGS) entry which is preliminary data.</text>
</comment>
<accession>A0A4Y3NMD5</accession>
<protein>
    <submittedName>
        <fullName evidence="5">Short-chain dehydrogenase/reductase</fullName>
    </submittedName>
</protein>
<dbReference type="Pfam" id="PF00106">
    <property type="entry name" value="adh_short"/>
    <property type="match status" value="1"/>
</dbReference>
<sequence>MASRTALVTGASTGIGYATAIALSSAGFTVYAGARRLEKMEPLKQHGITVLPLDVTSEESMMSAVAIVEAAHGRIDVLVNNAGYGSYGSLEEVPLAEGRRQFDVNVMGLARMTQLVIPGMRRARSGRIINVTSIGGKIYEPLGAWYHGTKFAVEGMSDSLRLELKPHGIDVVIIEPSGTDSEWGALAGEGLLMASGSGPYREQAHIVAAALASTSGTGHVLSTPAKVVAGTIARAATAKRPRTRYPVGRGAWSVLAMRRILPDRAFDAVFWNFYRRLAG</sequence>
<dbReference type="Gene3D" id="3.40.50.720">
    <property type="entry name" value="NAD(P)-binding Rossmann-like Domain"/>
    <property type="match status" value="1"/>
</dbReference>
<keyword evidence="4" id="KW-0472">Membrane</keyword>
<dbReference type="PRINTS" id="PR00081">
    <property type="entry name" value="GDHRDH"/>
</dbReference>